<evidence type="ECO:0000256" key="2">
    <source>
        <dbReference type="ARBA" id="ARBA00022553"/>
    </source>
</evidence>
<dbReference type="Gene3D" id="3.40.50.2300">
    <property type="match status" value="1"/>
</dbReference>
<dbReference type="InterPro" id="IPR001867">
    <property type="entry name" value="OmpR/PhoB-type_DNA-bd"/>
</dbReference>
<name>A0ABN3A6M6_9ACTN</name>
<feature type="domain" description="Response regulatory" evidence="9">
    <location>
        <begin position="7"/>
        <end position="121"/>
    </location>
</feature>
<evidence type="ECO:0000313" key="12">
    <source>
        <dbReference type="Proteomes" id="UP001501020"/>
    </source>
</evidence>
<evidence type="ECO:0000256" key="4">
    <source>
        <dbReference type="ARBA" id="ARBA00023015"/>
    </source>
</evidence>
<evidence type="ECO:0000256" key="3">
    <source>
        <dbReference type="ARBA" id="ARBA00023012"/>
    </source>
</evidence>
<comment type="caution">
    <text evidence="11">The sequence shown here is derived from an EMBL/GenBank/DDBJ whole genome shotgun (WGS) entry which is preliminary data.</text>
</comment>
<evidence type="ECO:0000256" key="8">
    <source>
        <dbReference type="PROSITE-ProRule" id="PRU01091"/>
    </source>
</evidence>
<dbReference type="EMBL" id="BAAAMR010000065">
    <property type="protein sequence ID" value="GAA2154502.1"/>
    <property type="molecule type" value="Genomic_DNA"/>
</dbReference>
<protein>
    <submittedName>
        <fullName evidence="11">Response regulator transcription factor</fullName>
    </submittedName>
</protein>
<dbReference type="InterPro" id="IPR001789">
    <property type="entry name" value="Sig_transdc_resp-reg_receiver"/>
</dbReference>
<dbReference type="InterPro" id="IPR036388">
    <property type="entry name" value="WH-like_DNA-bd_sf"/>
</dbReference>
<dbReference type="Gene3D" id="6.10.250.690">
    <property type="match status" value="1"/>
</dbReference>
<dbReference type="Pfam" id="PF00486">
    <property type="entry name" value="Trans_reg_C"/>
    <property type="match status" value="1"/>
</dbReference>
<keyword evidence="5 8" id="KW-0238">DNA-binding</keyword>
<reference evidence="11 12" key="1">
    <citation type="journal article" date="2019" name="Int. J. Syst. Evol. Microbiol.">
        <title>The Global Catalogue of Microorganisms (GCM) 10K type strain sequencing project: providing services to taxonomists for standard genome sequencing and annotation.</title>
        <authorList>
            <consortium name="The Broad Institute Genomics Platform"/>
            <consortium name="The Broad Institute Genome Sequencing Center for Infectious Disease"/>
            <person name="Wu L."/>
            <person name="Ma J."/>
        </authorList>
    </citation>
    <scope>NUCLEOTIDE SEQUENCE [LARGE SCALE GENOMIC DNA]</scope>
    <source>
        <strain evidence="11 12">JCM 13850</strain>
    </source>
</reference>
<gene>
    <name evidence="11" type="ORF">GCM10009727_61610</name>
</gene>
<dbReference type="CDD" id="cd00383">
    <property type="entry name" value="trans_reg_C"/>
    <property type="match status" value="1"/>
</dbReference>
<dbReference type="SMART" id="SM00862">
    <property type="entry name" value="Trans_reg_C"/>
    <property type="match status" value="1"/>
</dbReference>
<keyword evidence="2 7" id="KW-0597">Phosphoprotein</keyword>
<dbReference type="PROSITE" id="PS50110">
    <property type="entry name" value="RESPONSE_REGULATORY"/>
    <property type="match status" value="1"/>
</dbReference>
<keyword evidence="12" id="KW-1185">Reference proteome</keyword>
<dbReference type="Gene3D" id="1.10.10.10">
    <property type="entry name" value="Winged helix-like DNA-binding domain superfamily/Winged helix DNA-binding domain"/>
    <property type="match status" value="1"/>
</dbReference>
<keyword evidence="4" id="KW-0805">Transcription regulation</keyword>
<dbReference type="SUPFAM" id="SSF52172">
    <property type="entry name" value="CheY-like"/>
    <property type="match status" value="1"/>
</dbReference>
<feature type="modified residue" description="4-aspartylphosphate" evidence="7">
    <location>
        <position position="56"/>
    </location>
</feature>
<feature type="domain" description="OmpR/PhoB-type" evidence="10">
    <location>
        <begin position="128"/>
        <end position="221"/>
    </location>
</feature>
<evidence type="ECO:0000256" key="7">
    <source>
        <dbReference type="PROSITE-ProRule" id="PRU00169"/>
    </source>
</evidence>
<organism evidence="11 12">
    <name type="scientific">Actinomadura napierensis</name>
    <dbReference type="NCBI Taxonomy" id="267854"/>
    <lineage>
        <taxon>Bacteria</taxon>
        <taxon>Bacillati</taxon>
        <taxon>Actinomycetota</taxon>
        <taxon>Actinomycetes</taxon>
        <taxon>Streptosporangiales</taxon>
        <taxon>Thermomonosporaceae</taxon>
        <taxon>Actinomadura</taxon>
    </lineage>
</organism>
<dbReference type="InterPro" id="IPR011006">
    <property type="entry name" value="CheY-like_superfamily"/>
</dbReference>
<evidence type="ECO:0000259" key="9">
    <source>
        <dbReference type="PROSITE" id="PS50110"/>
    </source>
</evidence>
<dbReference type="PANTHER" id="PTHR48111:SF22">
    <property type="entry name" value="REGULATOR OF RPOS"/>
    <property type="match status" value="1"/>
</dbReference>
<dbReference type="Pfam" id="PF00072">
    <property type="entry name" value="Response_reg"/>
    <property type="match status" value="1"/>
</dbReference>
<feature type="DNA-binding region" description="OmpR/PhoB-type" evidence="8">
    <location>
        <begin position="128"/>
        <end position="221"/>
    </location>
</feature>
<evidence type="ECO:0000259" key="10">
    <source>
        <dbReference type="PROSITE" id="PS51755"/>
    </source>
</evidence>
<dbReference type="SMART" id="SM00448">
    <property type="entry name" value="REC"/>
    <property type="match status" value="1"/>
</dbReference>
<dbReference type="RefSeq" id="WP_344274990.1">
    <property type="nucleotide sequence ID" value="NZ_BAAAMR010000065.1"/>
</dbReference>
<accession>A0ABN3A6M6</accession>
<keyword evidence="3" id="KW-0902">Two-component regulatory system</keyword>
<proteinExistence type="predicted"/>
<dbReference type="PROSITE" id="PS51755">
    <property type="entry name" value="OMPR_PHOB"/>
    <property type="match status" value="1"/>
</dbReference>
<evidence type="ECO:0000313" key="11">
    <source>
        <dbReference type="EMBL" id="GAA2154502.1"/>
    </source>
</evidence>
<comment type="subcellular location">
    <subcellularLocation>
        <location evidence="1">Cytoplasm</location>
    </subcellularLocation>
</comment>
<keyword evidence="6" id="KW-0804">Transcription</keyword>
<dbReference type="InterPro" id="IPR039420">
    <property type="entry name" value="WalR-like"/>
</dbReference>
<evidence type="ECO:0000256" key="1">
    <source>
        <dbReference type="ARBA" id="ARBA00004496"/>
    </source>
</evidence>
<dbReference type="PANTHER" id="PTHR48111">
    <property type="entry name" value="REGULATOR OF RPOS"/>
    <property type="match status" value="1"/>
</dbReference>
<sequence length="222" mass="24659">MRTHPPRILLIEDDAEIAGMLDELFTGEGYRVEVAPDGHRGLHLALARAYDVLVVDRILPGLDGLDVLRRVRGKGVATPVLVLTALGTVADRVAGLDSGAEDYLVKPFDVDELLARIRALRRRHADRERTLPLGAGEIDLVQHRARLADGTEHELSAREFELLRVLAGRPGMVFSRAELRARVFEDTTSESIVDTYVHYLRRKLGRGTVRTVRGLGYRAGEL</sequence>
<dbReference type="Proteomes" id="UP001501020">
    <property type="component" value="Unassembled WGS sequence"/>
</dbReference>
<evidence type="ECO:0000256" key="6">
    <source>
        <dbReference type="ARBA" id="ARBA00023163"/>
    </source>
</evidence>
<evidence type="ECO:0000256" key="5">
    <source>
        <dbReference type="ARBA" id="ARBA00023125"/>
    </source>
</evidence>